<keyword evidence="14" id="KW-0449">Lipoprotein</keyword>
<protein>
    <submittedName>
        <fullName evidence="17">Polysaccharide export outer membrane protein</fullName>
    </submittedName>
</protein>
<keyword evidence="7" id="KW-0732">Signal</keyword>
<evidence type="ECO:0000313" key="17">
    <source>
        <dbReference type="EMBL" id="MBB5744710.1"/>
    </source>
</evidence>
<evidence type="ECO:0000256" key="6">
    <source>
        <dbReference type="ARBA" id="ARBA00022692"/>
    </source>
</evidence>
<dbReference type="EMBL" id="JACHOR010000001">
    <property type="protein sequence ID" value="MBB5744710.1"/>
    <property type="molecule type" value="Genomic_DNA"/>
</dbReference>
<organism evidence="17 18">
    <name type="scientific">Brevundimonas variabilis</name>
    <dbReference type="NCBI Taxonomy" id="74312"/>
    <lineage>
        <taxon>Bacteria</taxon>
        <taxon>Pseudomonadati</taxon>
        <taxon>Pseudomonadota</taxon>
        <taxon>Alphaproteobacteria</taxon>
        <taxon>Caulobacterales</taxon>
        <taxon>Caulobacteraceae</taxon>
        <taxon>Brevundimonas</taxon>
    </lineage>
</organism>
<dbReference type="Pfam" id="PF02563">
    <property type="entry name" value="Poly_export"/>
    <property type="match status" value="1"/>
</dbReference>
<dbReference type="RefSeq" id="WP_246347626.1">
    <property type="nucleotide sequence ID" value="NZ_JACHOR010000001.1"/>
</dbReference>
<keyword evidence="13" id="KW-0998">Cell outer membrane</keyword>
<dbReference type="InterPro" id="IPR049712">
    <property type="entry name" value="Poly_export"/>
</dbReference>
<dbReference type="GO" id="GO:0046930">
    <property type="term" value="C:pore complex"/>
    <property type="evidence" value="ECO:0007669"/>
    <property type="project" value="UniProtKB-KW"/>
</dbReference>
<evidence type="ECO:0000256" key="3">
    <source>
        <dbReference type="ARBA" id="ARBA00022448"/>
    </source>
</evidence>
<dbReference type="GO" id="GO:0009279">
    <property type="term" value="C:cell outer membrane"/>
    <property type="evidence" value="ECO:0007669"/>
    <property type="project" value="UniProtKB-SubCell"/>
</dbReference>
<evidence type="ECO:0000256" key="7">
    <source>
        <dbReference type="ARBA" id="ARBA00022729"/>
    </source>
</evidence>
<feature type="domain" description="Polysaccharide export protein N-terminal" evidence="15">
    <location>
        <begin position="84"/>
        <end position="169"/>
    </location>
</feature>
<proteinExistence type="inferred from homology"/>
<dbReference type="PANTHER" id="PTHR33619">
    <property type="entry name" value="POLYSACCHARIDE EXPORT PROTEIN GFCE-RELATED"/>
    <property type="match status" value="1"/>
</dbReference>
<evidence type="ECO:0000259" key="16">
    <source>
        <dbReference type="Pfam" id="PF22461"/>
    </source>
</evidence>
<keyword evidence="8" id="KW-0625">Polysaccharide transport</keyword>
<evidence type="ECO:0000256" key="11">
    <source>
        <dbReference type="ARBA" id="ARBA00023136"/>
    </source>
</evidence>
<keyword evidence="5" id="KW-0762">Sugar transport</keyword>
<dbReference type="Proteomes" id="UP000545037">
    <property type="component" value="Unassembled WGS sequence"/>
</dbReference>
<dbReference type="InterPro" id="IPR003715">
    <property type="entry name" value="Poly_export_N"/>
</dbReference>
<evidence type="ECO:0000256" key="12">
    <source>
        <dbReference type="ARBA" id="ARBA00023139"/>
    </source>
</evidence>
<comment type="caution">
    <text evidence="17">The sequence shown here is derived from an EMBL/GenBank/DDBJ whole genome shotgun (WGS) entry which is preliminary data.</text>
</comment>
<dbReference type="GO" id="GO:0015288">
    <property type="term" value="F:porin activity"/>
    <property type="evidence" value="ECO:0007669"/>
    <property type="project" value="UniProtKB-KW"/>
</dbReference>
<evidence type="ECO:0000256" key="1">
    <source>
        <dbReference type="ARBA" id="ARBA00004571"/>
    </source>
</evidence>
<keyword evidence="11" id="KW-0472">Membrane</keyword>
<evidence type="ECO:0000313" key="18">
    <source>
        <dbReference type="Proteomes" id="UP000545037"/>
    </source>
</evidence>
<keyword evidence="9" id="KW-0406">Ion transport</keyword>
<name>A0A7W9CFJ1_9CAUL</name>
<keyword evidence="12" id="KW-0564">Palmitate</keyword>
<comment type="similarity">
    <text evidence="2">Belongs to the BexD/CtrA/VexA family.</text>
</comment>
<accession>A0A7W9CFJ1</accession>
<keyword evidence="4" id="KW-1134">Transmembrane beta strand</keyword>
<keyword evidence="10" id="KW-0626">Porin</keyword>
<keyword evidence="18" id="KW-1185">Reference proteome</keyword>
<dbReference type="Gene3D" id="3.10.560.10">
    <property type="entry name" value="Outer membrane lipoprotein wza domain like"/>
    <property type="match status" value="2"/>
</dbReference>
<dbReference type="AlphaFoldDB" id="A0A7W9CFJ1"/>
<reference evidence="17 18" key="1">
    <citation type="submission" date="2020-08" db="EMBL/GenBank/DDBJ databases">
        <title>Genomic Encyclopedia of Type Strains, Phase IV (KMG-IV): sequencing the most valuable type-strain genomes for metagenomic binning, comparative biology and taxonomic classification.</title>
        <authorList>
            <person name="Goeker M."/>
        </authorList>
    </citation>
    <scope>NUCLEOTIDE SEQUENCE [LARGE SCALE GENOMIC DNA]</scope>
    <source>
        <strain evidence="17 18">DSM 4737</strain>
    </source>
</reference>
<sequence>MNLSNPLTRSVLALSIVAVLSGCSTLPRDGPSGQAVERGATSVDTQGFYQIVDLDYGASERIKLVPPRFLGTLANSSVEGASGLIGPGDVLAVSIFEPSGNLFGAGAGASGLRSGQQQLPGISVDSSGNATIPFAGPVRVAGLSSTQAGAAIRRALIGRVGNPQVTVSIAQNSFNTVNVLGDVRQPGRAPLSSNADRILDVIGDRGGTTRPVEDVIVNIQRDGQTYSAPLSAVTTDFRENVRLARGDEINLAYRPRKFSTFGALGAVAEVSMEPGPTTLAGAISKVGGLNANLANARSVLVFRFERPEVAEALGVTQAPTVRGIPIVYRLNFEDATGLFTAGNFVIEPGDIVYVPQSGLAEMRKFFEAIQSFTRIVYDVSVTSTLQN</sequence>
<evidence type="ECO:0000256" key="2">
    <source>
        <dbReference type="ARBA" id="ARBA00009450"/>
    </source>
</evidence>
<gene>
    <name evidence="17" type="ORF">GGR13_000282</name>
</gene>
<dbReference type="GO" id="GO:0006811">
    <property type="term" value="P:monoatomic ion transport"/>
    <property type="evidence" value="ECO:0007669"/>
    <property type="project" value="UniProtKB-KW"/>
</dbReference>
<evidence type="ECO:0000256" key="13">
    <source>
        <dbReference type="ARBA" id="ARBA00023237"/>
    </source>
</evidence>
<dbReference type="PANTHER" id="PTHR33619:SF3">
    <property type="entry name" value="POLYSACCHARIDE EXPORT PROTEIN GFCE-RELATED"/>
    <property type="match status" value="1"/>
</dbReference>
<evidence type="ECO:0000259" key="15">
    <source>
        <dbReference type="Pfam" id="PF02563"/>
    </source>
</evidence>
<evidence type="ECO:0000256" key="4">
    <source>
        <dbReference type="ARBA" id="ARBA00022452"/>
    </source>
</evidence>
<dbReference type="InterPro" id="IPR054765">
    <property type="entry name" value="SLBB_dom"/>
</dbReference>
<dbReference type="GO" id="GO:0015159">
    <property type="term" value="F:polysaccharide transmembrane transporter activity"/>
    <property type="evidence" value="ECO:0007669"/>
    <property type="project" value="InterPro"/>
</dbReference>
<dbReference type="Gene3D" id="3.30.1950.10">
    <property type="entry name" value="wza like domain"/>
    <property type="match status" value="1"/>
</dbReference>
<evidence type="ECO:0000256" key="8">
    <source>
        <dbReference type="ARBA" id="ARBA00023047"/>
    </source>
</evidence>
<feature type="domain" description="SLBB" evidence="16">
    <location>
        <begin position="258"/>
        <end position="354"/>
    </location>
</feature>
<evidence type="ECO:0000256" key="14">
    <source>
        <dbReference type="ARBA" id="ARBA00023288"/>
    </source>
</evidence>
<comment type="subcellular location">
    <subcellularLocation>
        <location evidence="1">Cell outer membrane</location>
        <topology evidence="1">Multi-pass membrane protein</topology>
    </subcellularLocation>
</comment>
<evidence type="ECO:0000256" key="5">
    <source>
        <dbReference type="ARBA" id="ARBA00022597"/>
    </source>
</evidence>
<evidence type="ECO:0000256" key="9">
    <source>
        <dbReference type="ARBA" id="ARBA00023065"/>
    </source>
</evidence>
<dbReference type="Pfam" id="PF22461">
    <property type="entry name" value="SLBB_2"/>
    <property type="match status" value="1"/>
</dbReference>
<keyword evidence="3" id="KW-0813">Transport</keyword>
<evidence type="ECO:0000256" key="10">
    <source>
        <dbReference type="ARBA" id="ARBA00023114"/>
    </source>
</evidence>
<keyword evidence="6" id="KW-0812">Transmembrane</keyword>